<protein>
    <submittedName>
        <fullName evidence="1">Transcriptional regulator</fullName>
    </submittedName>
</protein>
<dbReference type="InterPro" id="IPR012349">
    <property type="entry name" value="Split_barrel_FMN-bd"/>
</dbReference>
<dbReference type="RefSeq" id="WP_183415997.1">
    <property type="nucleotide sequence ID" value="NZ_JACHXA010000003.1"/>
</dbReference>
<dbReference type="InterPro" id="IPR007396">
    <property type="entry name" value="TR_PAI2-type"/>
</dbReference>
<dbReference type="PANTHER" id="PTHR35802">
    <property type="entry name" value="PROTEASE SYNTHASE AND SPORULATION PROTEIN PAI 2"/>
    <property type="match status" value="1"/>
</dbReference>
<dbReference type="EMBL" id="JACHXA010000003">
    <property type="protein sequence ID" value="MBB3065201.1"/>
    <property type="molecule type" value="Genomic_DNA"/>
</dbReference>
<name>A0A839SQX2_9PROT</name>
<dbReference type="PANTHER" id="PTHR35802:SF1">
    <property type="entry name" value="PROTEASE SYNTHASE AND SPORULATION PROTEIN PAI 2"/>
    <property type="match status" value="1"/>
</dbReference>
<reference evidence="1 2" key="1">
    <citation type="submission" date="2020-08" db="EMBL/GenBank/DDBJ databases">
        <title>Genomic Encyclopedia of Type Strains, Phase III (KMG-III): the genomes of soil and plant-associated and newly described type strains.</title>
        <authorList>
            <person name="Whitman W."/>
        </authorList>
    </citation>
    <scope>NUCLEOTIDE SEQUENCE [LARGE SCALE GENOMIC DNA]</scope>
    <source>
        <strain evidence="1 2">CECT 8803</strain>
    </source>
</reference>
<dbReference type="Pfam" id="PF04299">
    <property type="entry name" value="FMN_bind_2"/>
    <property type="match status" value="1"/>
</dbReference>
<evidence type="ECO:0000313" key="1">
    <source>
        <dbReference type="EMBL" id="MBB3065201.1"/>
    </source>
</evidence>
<keyword evidence="2" id="KW-1185">Reference proteome</keyword>
<dbReference type="Gene3D" id="2.30.110.10">
    <property type="entry name" value="Electron Transport, Fmn-binding Protein, Chain A"/>
    <property type="match status" value="1"/>
</dbReference>
<dbReference type="PIRSF" id="PIRSF010372">
    <property type="entry name" value="PaiB"/>
    <property type="match status" value="1"/>
</dbReference>
<dbReference type="SUPFAM" id="SSF50475">
    <property type="entry name" value="FMN-binding split barrel"/>
    <property type="match status" value="1"/>
</dbReference>
<evidence type="ECO:0000313" key="2">
    <source>
        <dbReference type="Proteomes" id="UP000581135"/>
    </source>
</evidence>
<dbReference type="AlphaFoldDB" id="A0A839SQX2"/>
<organism evidence="1 2">
    <name type="scientific">Limibacillus halophilus</name>
    <dbReference type="NCBI Taxonomy" id="1579333"/>
    <lineage>
        <taxon>Bacteria</taxon>
        <taxon>Pseudomonadati</taxon>
        <taxon>Pseudomonadota</taxon>
        <taxon>Alphaproteobacteria</taxon>
        <taxon>Rhodospirillales</taxon>
        <taxon>Rhodovibrionaceae</taxon>
        <taxon>Limibacillus</taxon>
    </lineage>
</organism>
<comment type="caution">
    <text evidence="1">The sequence shown here is derived from an EMBL/GenBank/DDBJ whole genome shotgun (WGS) entry which is preliminary data.</text>
</comment>
<gene>
    <name evidence="1" type="ORF">FHR98_001480</name>
</gene>
<proteinExistence type="predicted"/>
<sequence>MPIYPPKLFHSDDLGDALAIAETVRFANVFFQQAEVPTVVFLPFITAQEDSGPYLYAHLLRSNPLFAEARQGPVTARVVFNAADGYLSPSVYDEKKASGKVVPTWNYVASQFLVQIEIIPDDELEPLLVRQVAAFEGDVGSDWELSDAPDDYVAGLKKMIAGLRCRIIEAHAHKKLSQNRTAELGNVEAWFERQSTDRRRLADWFERVG</sequence>
<dbReference type="Proteomes" id="UP000581135">
    <property type="component" value="Unassembled WGS sequence"/>
</dbReference>
<accession>A0A839SQX2</accession>